<dbReference type="InterPro" id="IPR028992">
    <property type="entry name" value="Hedgehog/Intein_dom"/>
</dbReference>
<dbReference type="GO" id="GO:0005576">
    <property type="term" value="C:extracellular region"/>
    <property type="evidence" value="ECO:0007669"/>
    <property type="project" value="UniProtKB-SubCell"/>
</dbReference>
<evidence type="ECO:0000259" key="4">
    <source>
        <dbReference type="Pfam" id="PF13403"/>
    </source>
</evidence>
<dbReference type="GO" id="GO:0016539">
    <property type="term" value="P:intein-mediated protein splicing"/>
    <property type="evidence" value="ECO:0007669"/>
    <property type="project" value="InterPro"/>
</dbReference>
<dbReference type="Pfam" id="PF00353">
    <property type="entry name" value="HemolysinCabind"/>
    <property type="match status" value="5"/>
</dbReference>
<dbReference type="Pfam" id="PF17963">
    <property type="entry name" value="Big_9"/>
    <property type="match status" value="1"/>
</dbReference>
<feature type="domain" description="Hedgehog/Intein (Hint)" evidence="4">
    <location>
        <begin position="674"/>
        <end position="820"/>
    </location>
</feature>
<dbReference type="Gene3D" id="2.60.40.3440">
    <property type="match status" value="1"/>
</dbReference>
<dbReference type="PANTHER" id="PTHR38340">
    <property type="entry name" value="S-LAYER PROTEIN"/>
    <property type="match status" value="1"/>
</dbReference>
<keyword evidence="6" id="KW-1185">Reference proteome</keyword>
<dbReference type="eggNOG" id="COG2931">
    <property type="taxonomic scope" value="Bacteria"/>
</dbReference>
<dbReference type="InterPro" id="IPR036844">
    <property type="entry name" value="Hint_dom_sf"/>
</dbReference>
<dbReference type="OrthoDB" id="6305173at2"/>
<dbReference type="PANTHER" id="PTHR38340:SF1">
    <property type="entry name" value="S-LAYER PROTEIN"/>
    <property type="match status" value="1"/>
</dbReference>
<dbReference type="InterPro" id="IPR006141">
    <property type="entry name" value="Intein_N"/>
</dbReference>
<dbReference type="EMBL" id="AQRC01000005">
    <property type="protein sequence ID" value="KFE35303.1"/>
    <property type="molecule type" value="Genomic_DNA"/>
</dbReference>
<dbReference type="Proteomes" id="UP000028607">
    <property type="component" value="Unassembled WGS sequence"/>
</dbReference>
<feature type="compositionally biased region" description="Low complexity" evidence="3">
    <location>
        <begin position="450"/>
        <end position="462"/>
    </location>
</feature>
<dbReference type="PROSITE" id="PS50817">
    <property type="entry name" value="INTEIN_N_TER"/>
    <property type="match status" value="1"/>
</dbReference>
<feature type="compositionally biased region" description="Low complexity" evidence="3">
    <location>
        <begin position="486"/>
        <end position="500"/>
    </location>
</feature>
<dbReference type="SUPFAM" id="SSF51294">
    <property type="entry name" value="Hedgehog/intein (Hint) domain"/>
    <property type="match status" value="1"/>
</dbReference>
<dbReference type="PATRIC" id="fig|1317124.6.peg.1567"/>
<evidence type="ECO:0000256" key="1">
    <source>
        <dbReference type="ARBA" id="ARBA00004613"/>
    </source>
</evidence>
<dbReference type="GO" id="GO:0005509">
    <property type="term" value="F:calcium ion binding"/>
    <property type="evidence" value="ECO:0007669"/>
    <property type="project" value="InterPro"/>
</dbReference>
<dbReference type="InterPro" id="IPR050557">
    <property type="entry name" value="RTX_toxin/Mannuronan_C5-epim"/>
</dbReference>
<evidence type="ECO:0000256" key="3">
    <source>
        <dbReference type="SAM" id="MobiDB-lite"/>
    </source>
</evidence>
<dbReference type="InterPro" id="IPR011049">
    <property type="entry name" value="Serralysin-like_metalloprot_C"/>
</dbReference>
<organism evidence="5 6">
    <name type="scientific">Thioclava atlantica</name>
    <dbReference type="NCBI Taxonomy" id="1317124"/>
    <lineage>
        <taxon>Bacteria</taxon>
        <taxon>Pseudomonadati</taxon>
        <taxon>Pseudomonadota</taxon>
        <taxon>Alphaproteobacteria</taxon>
        <taxon>Rhodobacterales</taxon>
        <taxon>Paracoccaceae</taxon>
        <taxon>Thioclava</taxon>
    </lineage>
</organism>
<dbReference type="Gene3D" id="2.170.16.10">
    <property type="entry name" value="Hedgehog/Intein (Hint) domain"/>
    <property type="match status" value="1"/>
</dbReference>
<evidence type="ECO:0000313" key="5">
    <source>
        <dbReference type="EMBL" id="KFE35303.1"/>
    </source>
</evidence>
<dbReference type="InterPro" id="IPR001343">
    <property type="entry name" value="Hemolysn_Ca-bd"/>
</dbReference>
<dbReference type="RefSeq" id="WP_051855641.1">
    <property type="nucleotide sequence ID" value="NZ_AQRC01000005.1"/>
</dbReference>
<proteinExistence type="predicted"/>
<reference evidence="5 6" key="2">
    <citation type="journal article" date="2015" name="Antonie Van Leeuwenhoek">
        <title>Thioclava indica sp. nov., isolated from surface seawater of the Indian Ocean.</title>
        <authorList>
            <person name="Liu Y."/>
            <person name="Lai Q."/>
            <person name="Du J."/>
            <person name="Xu H."/>
            <person name="Jiang L."/>
            <person name="Shao Z."/>
        </authorList>
    </citation>
    <scope>NUCLEOTIDE SEQUENCE [LARGE SCALE GENOMIC DNA]</scope>
    <source>
        <strain evidence="5 6">13D2W-2</strain>
    </source>
</reference>
<evidence type="ECO:0000256" key="2">
    <source>
        <dbReference type="ARBA" id="ARBA00022525"/>
    </source>
</evidence>
<keyword evidence="2" id="KW-0964">Secreted</keyword>
<dbReference type="AlphaFoldDB" id="A0A085TX56"/>
<dbReference type="PRINTS" id="PR00313">
    <property type="entry name" value="CABNDNGRPT"/>
</dbReference>
<evidence type="ECO:0000313" key="6">
    <source>
        <dbReference type="Proteomes" id="UP000028607"/>
    </source>
</evidence>
<dbReference type="PROSITE" id="PS00330">
    <property type="entry name" value="HEMOLYSIN_CALCIUM"/>
    <property type="match status" value="6"/>
</dbReference>
<comment type="caution">
    <text evidence="5">The sequence shown here is derived from an EMBL/GenBank/DDBJ whole genome shotgun (WGS) entry which is preliminary data.</text>
</comment>
<protein>
    <submittedName>
        <fullName evidence="5">Hemolysin-type calcium-binding repeat family protein</fullName>
    </submittedName>
</protein>
<sequence length="868" mass="89724">MSFYYRCNHNPDAKDDTATATYNSSLVINVLANDTDYDKYDTLSVIHASDPAHGSVTVNSDGTVTYTPDPGYSGSDSFTYKISDGHGGYDTATVHVTVEEPQGDGIVQGTSGDDLIDVHYTGDPQGDMVDHHDAILPGQVGNDDIILAGDGNDTVMAGAGNDSVEGGNGDDLIYGNGGSDTLIGGAGADTIYGDGDTGSGPASDPVSQTVDWGNFSQDCGRVGDQTVDMGDTKVSFDFNAQDHGASAKFVSSTQYVAPGESYDSHSALELYGCGGEGGIDPTSTTTLNFSSDNPDYTGEVQNLSFRINDLDRSDSCDDHVDVVTLSAVDAEGNPVAIKLTPSGHQTVVDNGDGTYTITGGDQDTGSLGEDDAVGSVLVEIVDPTAQLTIGYSNGGSTDQKISITDMHCETVPVEDGTGEPGNDDLQGGAGDDVLYGQEGNDTLHGGDGNDSLFGGAGDDSLSGGNGNDTLHGGDGNDTLDAGQDSDALYGDAGDDLLLGGPREDTLDGGAGNDTILGGNAADTIEGGAGNDSLEGNDGNDLIHAGTGADIVMGGAGNDVIFGEDGADRIDGGAGADTLMGGEGSDSVFGGDDRDLFLVDAPENGMGDTLDGGEGGDDFDTLDLRGAGPLQVNSTVTDYDPVTGVSTYAGTVNFLDGEGHVTGSLEFSNMEQVIPCFTPGTRIATPRGEVAVEDLREGDKVLTRDNGIQEIRWAGRADMTRDELEAAPHLKPVLIRAGSLGNGLPERDMLVSPNHRMLVTNDKTALYFEEHEVLVAAKHLVGAAGVRRAETLGTSYLHFMFDRHEVVLANGAWTESFQPGDQSLGGMGNAQRQEILELFPELGTATGRAGYHAARKTLKKHEAVVLLRG</sequence>
<dbReference type="Gene3D" id="2.150.10.10">
    <property type="entry name" value="Serralysin-like metalloprotease, C-terminal"/>
    <property type="match status" value="3"/>
</dbReference>
<feature type="region of interest" description="Disordered" evidence="3">
    <location>
        <begin position="411"/>
        <end position="533"/>
    </location>
</feature>
<comment type="subcellular location">
    <subcellularLocation>
        <location evidence="1">Secreted</location>
    </subcellularLocation>
</comment>
<dbReference type="InterPro" id="IPR018511">
    <property type="entry name" value="Hemolysin-typ_Ca-bd_CS"/>
</dbReference>
<reference evidence="6" key="1">
    <citation type="submission" date="2013-04" db="EMBL/GenBank/DDBJ databases">
        <title>Thioclava sp. 13D2W-2 Genome Sequencing.</title>
        <authorList>
            <person name="Lai Q."/>
            <person name="Li G."/>
            <person name="Shao Z."/>
        </authorList>
    </citation>
    <scope>NUCLEOTIDE SEQUENCE [LARGE SCALE GENOMIC DNA]</scope>
    <source>
        <strain evidence="6">13D2W-2</strain>
    </source>
</reference>
<dbReference type="Pfam" id="PF13403">
    <property type="entry name" value="Hint_2"/>
    <property type="match status" value="1"/>
</dbReference>
<dbReference type="SUPFAM" id="SSF51120">
    <property type="entry name" value="beta-Roll"/>
    <property type="match status" value="3"/>
</dbReference>
<dbReference type="STRING" id="1317124.DW2_07737"/>
<accession>A0A085TX56</accession>
<name>A0A085TX56_9RHOB</name>
<gene>
    <name evidence="5" type="ORF">DW2_07737</name>
</gene>